<evidence type="ECO:0000313" key="3">
    <source>
        <dbReference type="EMBL" id="KAF4667744.1"/>
    </source>
</evidence>
<feature type="compositionally biased region" description="Acidic residues" evidence="2">
    <location>
        <begin position="618"/>
        <end position="628"/>
    </location>
</feature>
<evidence type="ECO:0000256" key="1">
    <source>
        <dbReference type="SAM" id="Coils"/>
    </source>
</evidence>
<gene>
    <name evidence="3" type="ORF">FOZ61_007797</name>
</gene>
<evidence type="ECO:0000313" key="4">
    <source>
        <dbReference type="Proteomes" id="UP000570595"/>
    </source>
</evidence>
<feature type="compositionally biased region" description="Basic and acidic residues" evidence="2">
    <location>
        <begin position="637"/>
        <end position="680"/>
    </location>
</feature>
<name>A0A7J6M897_PEROL</name>
<feature type="region of interest" description="Disordered" evidence="2">
    <location>
        <begin position="253"/>
        <end position="277"/>
    </location>
</feature>
<reference evidence="3 4" key="1">
    <citation type="submission" date="2020-04" db="EMBL/GenBank/DDBJ databases">
        <title>Perkinsus olseni comparative genomics.</title>
        <authorList>
            <person name="Bogema D.R."/>
        </authorList>
    </citation>
    <scope>NUCLEOTIDE SEQUENCE [LARGE SCALE GENOMIC DNA]</scope>
    <source>
        <strain evidence="3">ATCC PRA-179</strain>
    </source>
</reference>
<feature type="coiled-coil region" evidence="1">
    <location>
        <begin position="340"/>
        <end position="397"/>
    </location>
</feature>
<comment type="caution">
    <text evidence="3">The sequence shown here is derived from an EMBL/GenBank/DDBJ whole genome shotgun (WGS) entry which is preliminary data.</text>
</comment>
<organism evidence="3 4">
    <name type="scientific">Perkinsus olseni</name>
    <name type="common">Perkinsus atlanticus</name>
    <dbReference type="NCBI Taxonomy" id="32597"/>
    <lineage>
        <taxon>Eukaryota</taxon>
        <taxon>Sar</taxon>
        <taxon>Alveolata</taxon>
        <taxon>Perkinsozoa</taxon>
        <taxon>Perkinsea</taxon>
        <taxon>Perkinsida</taxon>
        <taxon>Perkinsidae</taxon>
        <taxon>Perkinsus</taxon>
    </lineage>
</organism>
<dbReference type="AlphaFoldDB" id="A0A7J6M897"/>
<keyword evidence="1" id="KW-0175">Coiled coil</keyword>
<feature type="region of interest" description="Disordered" evidence="2">
    <location>
        <begin position="601"/>
        <end position="680"/>
    </location>
</feature>
<feature type="compositionally biased region" description="Basic and acidic residues" evidence="2">
    <location>
        <begin position="253"/>
        <end position="262"/>
    </location>
</feature>
<dbReference type="EMBL" id="JABAHT010000049">
    <property type="protein sequence ID" value="KAF4667744.1"/>
    <property type="molecule type" value="Genomic_DNA"/>
</dbReference>
<dbReference type="OrthoDB" id="441044at2759"/>
<proteinExistence type="predicted"/>
<protein>
    <submittedName>
        <fullName evidence="3">Uncharacterized protein</fullName>
    </submittedName>
</protein>
<dbReference type="Proteomes" id="UP000570595">
    <property type="component" value="Unassembled WGS sequence"/>
</dbReference>
<evidence type="ECO:0000256" key="2">
    <source>
        <dbReference type="SAM" id="MobiDB-lite"/>
    </source>
</evidence>
<accession>A0A7J6M897</accession>
<sequence length="704" mass="82519">MLTAVDSSPLSIGMSELLDGTNPSWERGFRKESTSRAAACPFVDYHAHLRHCSPVQSDDDGVLDCLASALGYSRTGSEIFAAILALAGAYPDRIECDLNIMSRLDDLLLERQVFQIHNHMARRPTDLAGDLVFQEGKKVEGEYYIVSVYDDPELSRIHFAAYELERDLTYTLTYTYSDFDELFRFNAELMNPNNTDARFHWVVERLDFIVQDYLGNKVRSLPSELHRVQHYPVLCLAPEPTAIGEIDMAVEVDPRQERKSRQQDGSIPADPEGSKLDPALRQQLQKELLKMDDSSLHVNMMKSEGVRKQFLADVQSKRKLEQLKAEQRLIKLDEDRANRLAKMQLENKLMQQKALKYKTESANRTQLVGELEKLMKKKQQEEVRRLLREKVAAEKDKQIRTENAQGRQQFKESRLREVRARELERKVTLDARRAEVNLQRANLLKQLSKQIVDERQRQIDVQVRQTQYLAERRKKRIQSLELECHDRAVAKQEKANAWERVEESRVNNEAIRERYRRQRERKHIIEEVKESFLRKEAELMTATKLRRDEKLKAARTAAQERAQAKERLAIVDTVRQRNIELKEENRERRVKEQTWLRDTQMAGVDDLLLPQEAREPEPNEGDMPDGESQDQALNVSEELKDPEEKRFVDDAKREGRRKEREVASDKRKFEDEKTLQKSMRYKEMEEVRRRELRRRDCGHSLRCA</sequence>